<gene>
    <name evidence="1" type="ORF">DFR59_11223</name>
</gene>
<dbReference type="Pfam" id="PF08889">
    <property type="entry name" value="WbqC"/>
    <property type="match status" value="1"/>
</dbReference>
<dbReference type="RefSeq" id="WP_114746500.1">
    <property type="nucleotide sequence ID" value="NZ_QQAY01000012.1"/>
</dbReference>
<dbReference type="Proteomes" id="UP000255326">
    <property type="component" value="Unassembled WGS sequence"/>
</dbReference>
<sequence>MKKAAIIQSNYIPWKGYFDIIHDVDVFVFLDDVQFTKNDWRNRNQIKTPNGVKWLSIPVGQHIHRNINEVELTDSRWQKKHWDALKNSYGKAPFFRLYEDFFEHIYLESTWSSLSEINQFLIAHISTNFLQCKTEFIDSRQVAAEGKKQDKLIGILKKLGAGSYLSGPAAMSYLNEEGFAQEGIKLVYKNYEGYPAYPQSYPPFAHGVSIVDLLFHTGPDASYYIWGWRENGVKE</sequence>
<name>A0A370G8M0_9BACI</name>
<dbReference type="EMBL" id="QQAY01000012">
    <property type="protein sequence ID" value="RDI40107.1"/>
    <property type="molecule type" value="Genomic_DNA"/>
</dbReference>
<comment type="caution">
    <text evidence="1">The sequence shown here is derived from an EMBL/GenBank/DDBJ whole genome shotgun (WGS) entry which is preliminary data.</text>
</comment>
<dbReference type="OrthoDB" id="3611744at2"/>
<protein>
    <submittedName>
        <fullName evidence="1">WbqC-like protein</fullName>
    </submittedName>
</protein>
<proteinExistence type="predicted"/>
<keyword evidence="2" id="KW-1185">Reference proteome</keyword>
<organism evidence="1 2">
    <name type="scientific">Falsibacillus pallidus</name>
    <dbReference type="NCBI Taxonomy" id="493781"/>
    <lineage>
        <taxon>Bacteria</taxon>
        <taxon>Bacillati</taxon>
        <taxon>Bacillota</taxon>
        <taxon>Bacilli</taxon>
        <taxon>Bacillales</taxon>
        <taxon>Bacillaceae</taxon>
        <taxon>Falsibacillus</taxon>
    </lineage>
</organism>
<dbReference type="AlphaFoldDB" id="A0A370G8M0"/>
<evidence type="ECO:0000313" key="1">
    <source>
        <dbReference type="EMBL" id="RDI40107.1"/>
    </source>
</evidence>
<dbReference type="InterPro" id="IPR014985">
    <property type="entry name" value="WbqC"/>
</dbReference>
<reference evidence="1 2" key="1">
    <citation type="submission" date="2018-07" db="EMBL/GenBank/DDBJ databases">
        <title>Genomic Encyclopedia of Type Strains, Phase IV (KMG-IV): sequencing the most valuable type-strain genomes for metagenomic binning, comparative biology and taxonomic classification.</title>
        <authorList>
            <person name="Goeker M."/>
        </authorList>
    </citation>
    <scope>NUCLEOTIDE SEQUENCE [LARGE SCALE GENOMIC DNA]</scope>
    <source>
        <strain evidence="1 2">DSM 25281</strain>
    </source>
</reference>
<accession>A0A370G8M0</accession>
<evidence type="ECO:0000313" key="2">
    <source>
        <dbReference type="Proteomes" id="UP000255326"/>
    </source>
</evidence>